<evidence type="ECO:0000259" key="24">
    <source>
        <dbReference type="PROSITE" id="PS50240"/>
    </source>
</evidence>
<keyword evidence="4" id="KW-0964">Secreted</keyword>
<reference evidence="25 26" key="1">
    <citation type="journal article" date="2009" name="Science">
        <title>Genome sequence, comparative analysis, and population genetics of the domestic horse.</title>
        <authorList>
            <consortium name="Broad Institute Genome Sequencing Platform"/>
            <consortium name="Broad Institute Whole Genome Assembly Team"/>
            <person name="Wade C.M."/>
            <person name="Giulotto E."/>
            <person name="Sigurdsson S."/>
            <person name="Zoli M."/>
            <person name="Gnerre S."/>
            <person name="Imsland F."/>
            <person name="Lear T.L."/>
            <person name="Adelson D.L."/>
            <person name="Bailey E."/>
            <person name="Bellone R.R."/>
            <person name="Bloecker H."/>
            <person name="Distl O."/>
            <person name="Edgar R.C."/>
            <person name="Garber M."/>
            <person name="Leeb T."/>
            <person name="Mauceli E."/>
            <person name="MacLeod J.N."/>
            <person name="Penedo M.C.T."/>
            <person name="Raison J.M."/>
            <person name="Sharpe T."/>
            <person name="Vogel J."/>
            <person name="Andersson L."/>
            <person name="Antczak D.F."/>
            <person name="Biagi T."/>
            <person name="Binns M.M."/>
            <person name="Chowdhary B.P."/>
            <person name="Coleman S.J."/>
            <person name="Della Valle G."/>
            <person name="Fryc S."/>
            <person name="Guerin G."/>
            <person name="Hasegawa T."/>
            <person name="Hill E.W."/>
            <person name="Jurka J."/>
            <person name="Kiialainen A."/>
            <person name="Lindgren G."/>
            <person name="Liu J."/>
            <person name="Magnani E."/>
            <person name="Mickelson J.R."/>
            <person name="Murray J."/>
            <person name="Nergadze S.G."/>
            <person name="Onofrio R."/>
            <person name="Pedroni S."/>
            <person name="Piras M.F."/>
            <person name="Raudsepp T."/>
            <person name="Rocchi M."/>
            <person name="Roeed K.H."/>
            <person name="Ryder O.A."/>
            <person name="Searle S."/>
            <person name="Skow L."/>
            <person name="Swinburne J.E."/>
            <person name="Syvaenen A.C."/>
            <person name="Tozaki T."/>
            <person name="Valberg S.J."/>
            <person name="Vaudin M."/>
            <person name="White J.R."/>
            <person name="Zody M.C."/>
            <person name="Lander E.S."/>
            <person name="Lindblad-Toh K."/>
        </authorList>
    </citation>
    <scope>NUCLEOTIDE SEQUENCE [LARGE SCALE GENOMIC DNA]</scope>
    <source>
        <strain evidence="25 26">Thoroughbred</strain>
    </source>
</reference>
<feature type="compositionally biased region" description="Low complexity" evidence="23">
    <location>
        <begin position="252"/>
        <end position="262"/>
    </location>
</feature>
<dbReference type="InterPro" id="IPR001254">
    <property type="entry name" value="Trypsin_dom"/>
</dbReference>
<keyword evidence="13" id="KW-0325">Glycoprotein</keyword>
<evidence type="ECO:0000256" key="1">
    <source>
        <dbReference type="ARBA" id="ARBA00004240"/>
    </source>
</evidence>
<evidence type="ECO:0000256" key="3">
    <source>
        <dbReference type="ARBA" id="ARBA00004613"/>
    </source>
</evidence>
<evidence type="ECO:0000256" key="17">
    <source>
        <dbReference type="ARBA" id="ARBA00038995"/>
    </source>
</evidence>
<evidence type="ECO:0000256" key="15">
    <source>
        <dbReference type="ARBA" id="ARBA00037553"/>
    </source>
</evidence>
<gene>
    <name evidence="25" type="primary">PROC</name>
</gene>
<dbReference type="GeneTree" id="ENSGT00940000154505"/>
<feature type="region of interest" description="Disordered" evidence="23">
    <location>
        <begin position="130"/>
        <end position="167"/>
    </location>
</feature>
<keyword evidence="7 22" id="KW-0378">Hydrolase</keyword>
<evidence type="ECO:0000256" key="21">
    <source>
        <dbReference type="ARBA" id="ARBA00042906"/>
    </source>
</evidence>
<evidence type="ECO:0000256" key="19">
    <source>
        <dbReference type="ARBA" id="ARBA00041306"/>
    </source>
</evidence>
<dbReference type="InterPro" id="IPR001314">
    <property type="entry name" value="Peptidase_S1A"/>
</dbReference>
<keyword evidence="8" id="KW-0256">Endoplasmic reticulum</keyword>
<evidence type="ECO:0000256" key="2">
    <source>
        <dbReference type="ARBA" id="ARBA00004555"/>
    </source>
</evidence>
<dbReference type="GO" id="GO:0006508">
    <property type="term" value="P:proteolysis"/>
    <property type="evidence" value="ECO:0000318"/>
    <property type="project" value="GO_Central"/>
</dbReference>
<dbReference type="SUPFAM" id="SSF57196">
    <property type="entry name" value="EGF/Laminin"/>
    <property type="match status" value="1"/>
</dbReference>
<evidence type="ECO:0000256" key="20">
    <source>
        <dbReference type="ARBA" id="ARBA00042403"/>
    </source>
</evidence>
<dbReference type="GO" id="GO:0004252">
    <property type="term" value="F:serine-type endopeptidase activity"/>
    <property type="evidence" value="ECO:0000318"/>
    <property type="project" value="GO_Central"/>
</dbReference>
<feature type="compositionally biased region" description="Gly residues" evidence="23">
    <location>
        <begin position="310"/>
        <end position="338"/>
    </location>
</feature>
<sequence>KCPHLQNGDNVPPAVRHYEVKTRPYVQSLDSACRSLPPSLLDGTTAGRREAPSRPSCPELGACLFICGEGGLSSEGQANICGYGLTRVPGCHGGRRATLQFLPGPPHLRGKWEPAEGLQGAGHHQRQLGAWGPPSPHLPPKPWASDLNKCQNQPQRESAKVESEVSATPECGRSQASYCLRPSGEFPAFQLLRQTQCSPAVSVPTRCCASASAPTRSWRSYGTATWSGSAGKKSVTSRRPRRFSKIWTTHWPSGPSTTTGTSARRRPRSTRATVRAAGRAPASTASAASAASAAGAGRAASACTVRGRARPGGGAGVPGAGRASGRGESGGQPGGGPGAPCHRAPVPGVLRRPLLVRAEARFSNCSVDNGGCAHYCLEEADRRSCGCAPGYRLGDDHLQCEPEVMFPCGRPGKRTEKRRKNLKRDTEQADQIDPRLVNGQLTGWGDSPWQVILLDSKRKLACGAVLIHTSWVLTAAHCMEDSKKLIVRLGEYDLRRRENGEVDLDIQEVIMHPNYSKSSSDNDIALLRLARPATFSQTIVPICLPDSGLSERELTQAGQETVVTGWGYRSETKRNRTFVLNFIKVPVVPHSECVRTMHNLVSENMLCAGILGDTRDACEGDSGGPMVASFRGTWFLVGLVSWGEGCGRLHNYGVYTKVSRYLDWIHGHIRAAEASLKSQVP</sequence>
<feature type="compositionally biased region" description="Basic residues" evidence="23">
    <location>
        <begin position="235"/>
        <end position="244"/>
    </location>
</feature>
<evidence type="ECO:0000256" key="14">
    <source>
        <dbReference type="ARBA" id="ARBA00036045"/>
    </source>
</evidence>
<feature type="compositionally biased region" description="Polar residues" evidence="23">
    <location>
        <begin position="219"/>
        <end position="228"/>
    </location>
</feature>
<reference evidence="25" key="3">
    <citation type="submission" date="2025-09" db="UniProtKB">
        <authorList>
            <consortium name="Ensembl"/>
        </authorList>
    </citation>
    <scope>IDENTIFICATION</scope>
    <source>
        <strain evidence="25">Thoroughbred</strain>
    </source>
</reference>
<evidence type="ECO:0000256" key="22">
    <source>
        <dbReference type="RuleBase" id="RU363034"/>
    </source>
</evidence>
<evidence type="ECO:0000256" key="4">
    <source>
        <dbReference type="ARBA" id="ARBA00022525"/>
    </source>
</evidence>
<dbReference type="SMART" id="SM00020">
    <property type="entry name" value="Tryp_SPc"/>
    <property type="match status" value="1"/>
</dbReference>
<keyword evidence="12" id="KW-1015">Disulfide bond</keyword>
<dbReference type="FunFam" id="2.40.10.10:FF:000365">
    <property type="match status" value="1"/>
</dbReference>
<feature type="region of interest" description="Disordered" evidence="23">
    <location>
        <begin position="307"/>
        <end position="345"/>
    </location>
</feature>
<evidence type="ECO:0000256" key="23">
    <source>
        <dbReference type="SAM" id="MobiDB-lite"/>
    </source>
</evidence>
<dbReference type="InterPro" id="IPR018114">
    <property type="entry name" value="TRYPSIN_HIS"/>
</dbReference>
<dbReference type="PANTHER" id="PTHR24278">
    <property type="entry name" value="COAGULATION FACTOR"/>
    <property type="match status" value="1"/>
</dbReference>
<dbReference type="InterPro" id="IPR033116">
    <property type="entry name" value="TRYPSIN_SER"/>
</dbReference>
<dbReference type="Bgee" id="ENSECAG00000016570">
    <property type="expression patterns" value="Expressed in liver and 15 other cell types or tissues"/>
</dbReference>
<comment type="function">
    <text evidence="15">Protein C is a vitamin K-dependent serine protease that regulates blood coagulation by inactivating factors Va and VIIIa in the presence of calcium ions and phospholipids. Exerts a protective effect on the endothelial cell barrier function.</text>
</comment>
<keyword evidence="26" id="KW-1185">Reference proteome</keyword>
<feature type="compositionally biased region" description="Pro residues" evidence="23">
    <location>
        <begin position="133"/>
        <end position="142"/>
    </location>
</feature>
<evidence type="ECO:0000256" key="12">
    <source>
        <dbReference type="ARBA" id="ARBA00023157"/>
    </source>
</evidence>
<evidence type="ECO:0000313" key="25">
    <source>
        <dbReference type="Ensembl" id="ENSECAP00000053845.2"/>
    </source>
</evidence>
<evidence type="ECO:0000256" key="16">
    <source>
        <dbReference type="ARBA" id="ARBA00038638"/>
    </source>
</evidence>
<dbReference type="Gene3D" id="2.40.10.10">
    <property type="entry name" value="Trypsin-like serine proteases"/>
    <property type="match status" value="2"/>
</dbReference>
<feature type="compositionally biased region" description="Low complexity" evidence="23">
    <location>
        <begin position="270"/>
        <end position="287"/>
    </location>
</feature>
<feature type="region of interest" description="Disordered" evidence="23">
    <location>
        <begin position="219"/>
        <end position="287"/>
    </location>
</feature>
<dbReference type="PRINTS" id="PR00722">
    <property type="entry name" value="CHYMOTRYPSIN"/>
</dbReference>
<dbReference type="PANTHER" id="PTHR24278:SF0">
    <property type="entry name" value="VITAMIN K-DEPENDENT PROTEIN C"/>
    <property type="match status" value="1"/>
</dbReference>
<dbReference type="PROSITE" id="PS50240">
    <property type="entry name" value="TRYPSIN_DOM"/>
    <property type="match status" value="1"/>
</dbReference>
<keyword evidence="27" id="KW-1267">Proteomics identification</keyword>
<evidence type="ECO:0000256" key="18">
    <source>
        <dbReference type="ARBA" id="ARBA00040219"/>
    </source>
</evidence>
<comment type="catalytic activity">
    <reaction evidence="14">
        <text>Degradation of blood coagulation factors Va and VIIIa.</text>
        <dbReference type="EC" id="3.4.21.69"/>
    </reaction>
</comment>
<dbReference type="InterPro" id="IPR050442">
    <property type="entry name" value="Peptidase_S1_coag_factors"/>
</dbReference>
<dbReference type="SUPFAM" id="SSF50494">
    <property type="entry name" value="Trypsin-like serine proteases"/>
    <property type="match status" value="1"/>
</dbReference>
<dbReference type="FunFam" id="2.10.25.10:FF:000549">
    <property type="entry name" value="Vitamin K-dependent protein C"/>
    <property type="match status" value="1"/>
</dbReference>
<feature type="region of interest" description="Disordered" evidence="23">
    <location>
        <begin position="411"/>
        <end position="431"/>
    </location>
</feature>
<dbReference type="InterPro" id="IPR043504">
    <property type="entry name" value="Peptidase_S1_PA_chymotrypsin"/>
</dbReference>
<accession>A0A5F5PZL5</accession>
<dbReference type="GO" id="GO:0005615">
    <property type="term" value="C:extracellular space"/>
    <property type="evidence" value="ECO:0000318"/>
    <property type="project" value="GO_Central"/>
</dbReference>
<keyword evidence="10" id="KW-0333">Golgi apparatus</keyword>
<dbReference type="GO" id="GO:0005783">
    <property type="term" value="C:endoplasmic reticulum"/>
    <property type="evidence" value="ECO:0007669"/>
    <property type="project" value="UniProtKB-SubCell"/>
</dbReference>
<dbReference type="PROSITE" id="PS00135">
    <property type="entry name" value="TRYPSIN_SER"/>
    <property type="match status" value="1"/>
</dbReference>
<evidence type="ECO:0007829" key="27">
    <source>
        <dbReference type="PeptideAtlas" id="A0A5F5PZL5"/>
    </source>
</evidence>
<dbReference type="Pfam" id="PF00089">
    <property type="entry name" value="Trypsin"/>
    <property type="match status" value="1"/>
</dbReference>
<protein>
    <recommendedName>
        <fullName evidence="18">Vitamin K-dependent protein C</fullName>
        <ecNumber evidence="17">3.4.21.69</ecNumber>
    </recommendedName>
    <alternativeName>
        <fullName evidence="21">Anticoagulant protein C</fullName>
    </alternativeName>
    <alternativeName>
        <fullName evidence="19">Autoprothrombin IIA</fullName>
    </alternativeName>
    <alternativeName>
        <fullName evidence="20">Blood coagulation factor XIV</fullName>
    </alternativeName>
</protein>
<evidence type="ECO:0000256" key="13">
    <source>
        <dbReference type="ARBA" id="ARBA00023180"/>
    </source>
</evidence>
<reference evidence="25" key="2">
    <citation type="submission" date="2025-08" db="UniProtKB">
        <authorList>
            <consortium name="Ensembl"/>
        </authorList>
    </citation>
    <scope>IDENTIFICATION</scope>
    <source>
        <strain evidence="25">Thoroughbred</strain>
    </source>
</reference>
<dbReference type="GO" id="GO:0005794">
    <property type="term" value="C:Golgi apparatus"/>
    <property type="evidence" value="ECO:0007669"/>
    <property type="project" value="UniProtKB-SubCell"/>
</dbReference>
<name>A0A5F5PZL5_HORSE</name>
<evidence type="ECO:0000256" key="10">
    <source>
        <dbReference type="ARBA" id="ARBA00023034"/>
    </source>
</evidence>
<comment type="subcellular location">
    <subcellularLocation>
        <location evidence="1">Endoplasmic reticulum</location>
    </subcellularLocation>
    <subcellularLocation>
        <location evidence="2">Golgi apparatus</location>
    </subcellularLocation>
    <subcellularLocation>
        <location evidence="3">Secreted</location>
    </subcellularLocation>
</comment>
<dbReference type="EC" id="3.4.21.69" evidence="17"/>
<dbReference type="Ensembl" id="ENSECAT00000076954.2">
    <property type="protein sequence ID" value="ENSECAP00000053845.2"/>
    <property type="gene ID" value="ENSECAG00000016570.4"/>
</dbReference>
<proteinExistence type="evidence at protein level"/>
<feature type="compositionally biased region" description="Basic residues" evidence="23">
    <location>
        <begin position="411"/>
        <end position="422"/>
    </location>
</feature>
<dbReference type="AlphaFoldDB" id="A0A5F5PZL5"/>
<dbReference type="GO" id="GO:0007596">
    <property type="term" value="P:blood coagulation"/>
    <property type="evidence" value="ECO:0000318"/>
    <property type="project" value="GO_Central"/>
</dbReference>
<organism evidence="25 26">
    <name type="scientific">Equus caballus</name>
    <name type="common">Horse</name>
    <dbReference type="NCBI Taxonomy" id="9796"/>
    <lineage>
        <taxon>Eukaryota</taxon>
        <taxon>Metazoa</taxon>
        <taxon>Chordata</taxon>
        <taxon>Craniata</taxon>
        <taxon>Vertebrata</taxon>
        <taxon>Euteleostomi</taxon>
        <taxon>Mammalia</taxon>
        <taxon>Eutheria</taxon>
        <taxon>Laurasiatheria</taxon>
        <taxon>Perissodactyla</taxon>
        <taxon>Equidae</taxon>
        <taxon>Equus</taxon>
    </lineage>
</organism>
<dbReference type="InterPro" id="IPR009003">
    <property type="entry name" value="Peptidase_S1_PA"/>
</dbReference>
<dbReference type="PROSITE" id="PS00134">
    <property type="entry name" value="TRYPSIN_HIS"/>
    <property type="match status" value="1"/>
</dbReference>
<evidence type="ECO:0000256" key="11">
    <source>
        <dbReference type="ARBA" id="ARBA00023084"/>
    </source>
</evidence>
<evidence type="ECO:0000256" key="9">
    <source>
        <dbReference type="ARBA" id="ARBA00022825"/>
    </source>
</evidence>
<keyword evidence="5 22" id="KW-0645">Protease</keyword>
<evidence type="ECO:0000256" key="6">
    <source>
        <dbReference type="ARBA" id="ARBA00022696"/>
    </source>
</evidence>
<keyword evidence="11" id="KW-0094">Blood coagulation</keyword>
<evidence type="ECO:0000256" key="5">
    <source>
        <dbReference type="ARBA" id="ARBA00022670"/>
    </source>
</evidence>
<keyword evidence="9 22" id="KW-0720">Serine protease</keyword>
<dbReference type="FunFam" id="2.40.10.10:FF:000256">
    <property type="entry name" value="Vitamin K-dependent protein C"/>
    <property type="match status" value="1"/>
</dbReference>
<comment type="subunit">
    <text evidence="16">Synthesized as a single chain precursor, which is cleaved into a light chain and a heavy chain held together by a disulfide bond. The enzyme is then activated by thrombin, which cleaves a tetradecapeptide from the amino end of the heavy chain; this reaction, which occurs at the surface of endothelial cells, is strongly promoted by thrombomodulin.</text>
</comment>
<dbReference type="Pfam" id="PF14670">
    <property type="entry name" value="FXa_inhibition"/>
    <property type="match status" value="1"/>
</dbReference>
<dbReference type="CDD" id="cd00190">
    <property type="entry name" value="Tryp_SPc"/>
    <property type="match status" value="1"/>
</dbReference>
<dbReference type="Gene3D" id="2.10.25.10">
    <property type="entry name" value="Laminin"/>
    <property type="match status" value="1"/>
</dbReference>
<dbReference type="Proteomes" id="UP000002281">
    <property type="component" value="Chromosome 18"/>
</dbReference>
<evidence type="ECO:0000256" key="8">
    <source>
        <dbReference type="ARBA" id="ARBA00022824"/>
    </source>
</evidence>
<keyword evidence="6" id="KW-0356">Hemostasis</keyword>
<dbReference type="ExpressionAtlas" id="A0A5F5PZL5">
    <property type="expression patterns" value="baseline"/>
</dbReference>
<evidence type="ECO:0000313" key="26">
    <source>
        <dbReference type="Proteomes" id="UP000002281"/>
    </source>
</evidence>
<feature type="domain" description="Peptidase S1" evidence="24">
    <location>
        <begin position="436"/>
        <end position="670"/>
    </location>
</feature>
<evidence type="ECO:0000256" key="7">
    <source>
        <dbReference type="ARBA" id="ARBA00022801"/>
    </source>
</evidence>